<dbReference type="EMBL" id="AP017378">
    <property type="protein sequence ID" value="BBD07361.1"/>
    <property type="molecule type" value="Genomic_DNA"/>
</dbReference>
<dbReference type="GO" id="GO:0005829">
    <property type="term" value="C:cytosol"/>
    <property type="evidence" value="ECO:0007669"/>
    <property type="project" value="TreeGrafter"/>
</dbReference>
<dbReference type="RefSeq" id="WP_172961617.1">
    <property type="nucleotide sequence ID" value="NZ_AP017378.1"/>
</dbReference>
<dbReference type="KEGG" id="dfl:DFE_0635"/>
<dbReference type="PANTHER" id="PTHR37689:SF1">
    <property type="entry name" value="PROTEIN FDHE"/>
    <property type="match status" value="1"/>
</dbReference>
<reference evidence="4 5" key="1">
    <citation type="journal article" date="2018" name="Sci. Adv.">
        <title>Multi-heme cytochromes provide a pathway for survival in energy-limited environments.</title>
        <authorList>
            <person name="Deng X."/>
            <person name="Dohmae N."/>
            <person name="Nealson K.H."/>
            <person name="Hashimoto K."/>
            <person name="Okamoto A."/>
        </authorList>
    </citation>
    <scope>NUCLEOTIDE SEQUENCE [LARGE SCALE GENOMIC DNA]</scope>
    <source>
        <strain evidence="4 5">IS5</strain>
    </source>
</reference>
<dbReference type="CDD" id="cd16341">
    <property type="entry name" value="FdhE"/>
    <property type="match status" value="1"/>
</dbReference>
<dbReference type="GO" id="GO:0008199">
    <property type="term" value="F:ferric iron binding"/>
    <property type="evidence" value="ECO:0007669"/>
    <property type="project" value="TreeGrafter"/>
</dbReference>
<accession>A0A2Z6AVV4</accession>
<evidence type="ECO:0000256" key="1">
    <source>
        <dbReference type="ARBA" id="ARBA00022490"/>
    </source>
</evidence>
<dbReference type="SUPFAM" id="SSF144020">
    <property type="entry name" value="FdhE-like"/>
    <property type="match status" value="1"/>
</dbReference>
<evidence type="ECO:0000259" key="2">
    <source>
        <dbReference type="Pfam" id="PF24859"/>
    </source>
</evidence>
<dbReference type="InterPro" id="IPR056796">
    <property type="entry name" value="FdhE_C"/>
</dbReference>
<dbReference type="GO" id="GO:0051604">
    <property type="term" value="P:protein maturation"/>
    <property type="evidence" value="ECO:0007669"/>
    <property type="project" value="TreeGrafter"/>
</dbReference>
<protein>
    <submittedName>
        <fullName evidence="4">Formate dehydrogenase accessory protein</fullName>
    </submittedName>
</protein>
<dbReference type="Pfam" id="PF24860">
    <property type="entry name" value="FdhE_C"/>
    <property type="match status" value="1"/>
</dbReference>
<dbReference type="Pfam" id="PF24859">
    <property type="entry name" value="FdhE_central"/>
    <property type="match status" value="1"/>
</dbReference>
<keyword evidence="1" id="KW-0963">Cytoplasm</keyword>
<organism evidence="4 5">
    <name type="scientific">Desulfovibrio ferrophilus</name>
    <dbReference type="NCBI Taxonomy" id="241368"/>
    <lineage>
        <taxon>Bacteria</taxon>
        <taxon>Pseudomonadati</taxon>
        <taxon>Thermodesulfobacteriota</taxon>
        <taxon>Desulfovibrionia</taxon>
        <taxon>Desulfovibrionales</taxon>
        <taxon>Desulfovibrionaceae</taxon>
        <taxon>Desulfovibrio</taxon>
    </lineage>
</organism>
<dbReference type="InterPro" id="IPR024064">
    <property type="entry name" value="FdhE-like_sf"/>
</dbReference>
<feature type="domain" description="FdhE central" evidence="2">
    <location>
        <begin position="180"/>
        <end position="215"/>
    </location>
</feature>
<evidence type="ECO:0000259" key="3">
    <source>
        <dbReference type="Pfam" id="PF24860"/>
    </source>
</evidence>
<dbReference type="AlphaFoldDB" id="A0A2Z6AVV4"/>
<evidence type="ECO:0000313" key="4">
    <source>
        <dbReference type="EMBL" id="BBD07361.1"/>
    </source>
</evidence>
<keyword evidence="5" id="KW-1185">Reference proteome</keyword>
<dbReference type="Gene3D" id="3.90.1670.10">
    <property type="entry name" value="FdhE-like domain"/>
    <property type="match status" value="1"/>
</dbReference>
<sequence>MSFSADLDLKRLSKRIETLKKRGDIPNDLLELVDAVFRRQLIARGEAKVNAPSEEQLTSEGQHAQGAPLVEREQFPYDRIQAEALFKEFLALITVREDGLGKAGQLIEQDLNSDNLDLDIAFAAHLSGDESYFEAMAEKTPEAPRTLPFLVQASLSPSIGAAAALLDDKHDSQMVWSHGHCPICASLPLMGELREKSGFRYVNCSFCSTSYRVPRMACAFCGETDAQKLAYFSADDETGYRVEVCESCKMYIKSADFRELDKAALPLIDDLESLSLDILAGNEGYSRPTLSGLGF</sequence>
<gene>
    <name evidence="4" type="ORF">DFE_0635</name>
</gene>
<dbReference type="Proteomes" id="UP000269883">
    <property type="component" value="Chromosome"/>
</dbReference>
<evidence type="ECO:0000313" key="5">
    <source>
        <dbReference type="Proteomes" id="UP000269883"/>
    </source>
</evidence>
<dbReference type="InterPro" id="IPR006452">
    <property type="entry name" value="Formate_DH_accessory"/>
</dbReference>
<name>A0A2Z6AVV4_9BACT</name>
<feature type="domain" description="FdhE C-terminal" evidence="3">
    <location>
        <begin position="218"/>
        <end position="290"/>
    </location>
</feature>
<proteinExistence type="predicted"/>
<dbReference type="InterPro" id="IPR056797">
    <property type="entry name" value="FdhE_central"/>
</dbReference>
<dbReference type="PANTHER" id="PTHR37689">
    <property type="entry name" value="PROTEIN FDHE"/>
    <property type="match status" value="1"/>
</dbReference>